<proteinExistence type="predicted"/>
<dbReference type="EMBL" id="VSSQ01103500">
    <property type="protein sequence ID" value="MPN44397.1"/>
    <property type="molecule type" value="Genomic_DNA"/>
</dbReference>
<sequence length="58" mass="6150">MKLTFEVEDAAAVAMFDMFMPVMSKALNRAKAMAAVDRLAGASVPADDSENKNQTGGK</sequence>
<accession>A0A645HZE3</accession>
<name>A0A645HZE3_9ZZZZ</name>
<reference evidence="1" key="1">
    <citation type="submission" date="2019-08" db="EMBL/GenBank/DDBJ databases">
        <authorList>
            <person name="Kucharzyk K."/>
            <person name="Murdoch R.W."/>
            <person name="Higgins S."/>
            <person name="Loffler F."/>
        </authorList>
    </citation>
    <scope>NUCLEOTIDE SEQUENCE</scope>
</reference>
<comment type="caution">
    <text evidence="1">The sequence shown here is derived from an EMBL/GenBank/DDBJ whole genome shotgun (WGS) entry which is preliminary data.</text>
</comment>
<gene>
    <name evidence="1" type="ORF">SDC9_191962</name>
</gene>
<organism evidence="1">
    <name type="scientific">bioreactor metagenome</name>
    <dbReference type="NCBI Taxonomy" id="1076179"/>
    <lineage>
        <taxon>unclassified sequences</taxon>
        <taxon>metagenomes</taxon>
        <taxon>ecological metagenomes</taxon>
    </lineage>
</organism>
<dbReference type="AlphaFoldDB" id="A0A645HZE3"/>
<evidence type="ECO:0000313" key="1">
    <source>
        <dbReference type="EMBL" id="MPN44397.1"/>
    </source>
</evidence>
<protein>
    <submittedName>
        <fullName evidence="1">Uncharacterized protein</fullName>
    </submittedName>
</protein>